<dbReference type="AlphaFoldDB" id="A0A7J0ESZ4"/>
<comment type="caution">
    <text evidence="2">The sequence shown here is derived from an EMBL/GenBank/DDBJ whole genome shotgun (WGS) entry which is preliminary data.</text>
</comment>
<dbReference type="EMBL" id="BJWL01000006">
    <property type="protein sequence ID" value="GFY89543.1"/>
    <property type="molecule type" value="Genomic_DNA"/>
</dbReference>
<feature type="region of interest" description="Disordered" evidence="1">
    <location>
        <begin position="655"/>
        <end position="711"/>
    </location>
</feature>
<dbReference type="PANTHER" id="PTHR31439:SF7">
    <property type="entry name" value="EXPRESSED PROTEIN"/>
    <property type="match status" value="1"/>
</dbReference>
<reference evidence="2 3" key="1">
    <citation type="submission" date="2019-07" db="EMBL/GenBank/DDBJ databases">
        <title>De Novo Assembly of kiwifruit Actinidia rufa.</title>
        <authorList>
            <person name="Sugita-Konishi S."/>
            <person name="Sato K."/>
            <person name="Mori E."/>
            <person name="Abe Y."/>
            <person name="Kisaki G."/>
            <person name="Hamano K."/>
            <person name="Suezawa K."/>
            <person name="Otani M."/>
            <person name="Fukuda T."/>
            <person name="Manabe T."/>
            <person name="Gomi K."/>
            <person name="Tabuchi M."/>
            <person name="Akimitsu K."/>
            <person name="Kataoka I."/>
        </authorList>
    </citation>
    <scope>NUCLEOTIDE SEQUENCE [LARGE SCALE GENOMIC DNA]</scope>
    <source>
        <strain evidence="3">cv. Fuchu</strain>
    </source>
</reference>
<evidence type="ECO:0000313" key="3">
    <source>
        <dbReference type="Proteomes" id="UP000585474"/>
    </source>
</evidence>
<keyword evidence="3" id="KW-1185">Reference proteome</keyword>
<accession>A0A7J0ESZ4</accession>
<organism evidence="2 3">
    <name type="scientific">Actinidia rufa</name>
    <dbReference type="NCBI Taxonomy" id="165716"/>
    <lineage>
        <taxon>Eukaryota</taxon>
        <taxon>Viridiplantae</taxon>
        <taxon>Streptophyta</taxon>
        <taxon>Embryophyta</taxon>
        <taxon>Tracheophyta</taxon>
        <taxon>Spermatophyta</taxon>
        <taxon>Magnoliopsida</taxon>
        <taxon>eudicotyledons</taxon>
        <taxon>Gunneridae</taxon>
        <taxon>Pentapetalae</taxon>
        <taxon>asterids</taxon>
        <taxon>Ericales</taxon>
        <taxon>Actinidiaceae</taxon>
        <taxon>Actinidia</taxon>
    </lineage>
</organism>
<dbReference type="PANTHER" id="PTHR31439">
    <property type="entry name" value="EXPRESSED PROTEIN"/>
    <property type="match status" value="1"/>
</dbReference>
<name>A0A7J0ESZ4_9ERIC</name>
<dbReference type="OrthoDB" id="1852153at2759"/>
<protein>
    <submittedName>
        <fullName evidence="2">Uncharacterized protein</fullName>
    </submittedName>
</protein>
<proteinExistence type="predicted"/>
<sequence>MDIWSWISELPSSDEWDELHPQLVLQLASPNSTQSIQLRAERTSSSNSDEVVTFSLYLLGFHGDKAETTLWVSDTCPLSSDKPFLPLVLQLLQEIVSRSPTAHDSTCRPSSGLQKLKPDPVLWVMDSHSPESFSGFFNLVFLTRLFWLCVFDAPSDVGYTYFYSLLAPNLETFTSKHAPILRTFLVSVGVDVELCFMRTLGYILAKWSILREVGAGLQLLTPRPSQSLGFSYALESHGLWVLKGYAPVWAMKHTRHNGDQNQCKIVGAQESVLRYALAHQQLEAVVQLEYTVRFSDGFILVNARVDNIRIHVAKLGFKKNEDDDFTGERHFPSRIRLWVGPEIGSNYVGGLSLGRSTDNVERELEMQRIVKGSFGKLQIPKVKALARTAMRTKMKNWRWDQDAEGNTALFDAILCDNTTGTEVATWRPSNDSGQHENNFRKRYTGANRSFTKTGGLVFTGDECGGVGWRLGKDMEGSVLKWRIGCEIWLSYWPNDVRSSYFETRRVEWCDEVDLPLIAGKEFSCGGGVREVCKVRRNGFASGYLRPSKGEELTWAKITRSTAISSHLAHFTDMTAVEQVSDDLPLQTHQSTFTTIKKCNCLRPTRPDDASARPVTKSIARIVEKNRLLGIVFAGLVEEGGDGGLLLGVEERGKREEGVAPDPLSQFPCLPVRVPPPTGGSDREIGIGDPEPEGVAASGDKLEEREGLQNIG</sequence>
<dbReference type="Proteomes" id="UP000585474">
    <property type="component" value="Unassembled WGS sequence"/>
</dbReference>
<gene>
    <name evidence="2" type="ORF">Acr_06g0014830</name>
</gene>
<feature type="compositionally biased region" description="Basic and acidic residues" evidence="1">
    <location>
        <begin position="699"/>
        <end position="711"/>
    </location>
</feature>
<evidence type="ECO:0000313" key="2">
    <source>
        <dbReference type="EMBL" id="GFY89543.1"/>
    </source>
</evidence>
<evidence type="ECO:0000256" key="1">
    <source>
        <dbReference type="SAM" id="MobiDB-lite"/>
    </source>
</evidence>